<evidence type="ECO:0000313" key="3">
    <source>
        <dbReference type="Proteomes" id="UP000324222"/>
    </source>
</evidence>
<evidence type="ECO:0000256" key="1">
    <source>
        <dbReference type="SAM" id="MobiDB-lite"/>
    </source>
</evidence>
<organism evidence="2 3">
    <name type="scientific">Portunus trituberculatus</name>
    <name type="common">Swimming crab</name>
    <name type="synonym">Neptunus trituberculatus</name>
    <dbReference type="NCBI Taxonomy" id="210409"/>
    <lineage>
        <taxon>Eukaryota</taxon>
        <taxon>Metazoa</taxon>
        <taxon>Ecdysozoa</taxon>
        <taxon>Arthropoda</taxon>
        <taxon>Crustacea</taxon>
        <taxon>Multicrustacea</taxon>
        <taxon>Malacostraca</taxon>
        <taxon>Eumalacostraca</taxon>
        <taxon>Eucarida</taxon>
        <taxon>Decapoda</taxon>
        <taxon>Pleocyemata</taxon>
        <taxon>Brachyura</taxon>
        <taxon>Eubrachyura</taxon>
        <taxon>Portunoidea</taxon>
        <taxon>Portunidae</taxon>
        <taxon>Portuninae</taxon>
        <taxon>Portunus</taxon>
    </lineage>
</organism>
<gene>
    <name evidence="2" type="ORF">E2C01_033894</name>
</gene>
<protein>
    <submittedName>
        <fullName evidence="2">Uncharacterized protein</fullName>
    </submittedName>
</protein>
<dbReference type="EMBL" id="VSRR010004659">
    <property type="protein sequence ID" value="MPC40339.1"/>
    <property type="molecule type" value="Genomic_DNA"/>
</dbReference>
<keyword evidence="3" id="KW-1185">Reference proteome</keyword>
<sequence length="79" mass="8817">MPGLLRRLGGYRSTSSATVADEFFSGETDDLTPPRSASSSEERYMEIDCCHMDTDEEEQDVRATQTLGRVQVYLECDCG</sequence>
<name>A0A5B7F4X9_PORTR</name>
<evidence type="ECO:0000313" key="2">
    <source>
        <dbReference type="EMBL" id="MPC40339.1"/>
    </source>
</evidence>
<proteinExistence type="predicted"/>
<accession>A0A5B7F4X9</accession>
<reference evidence="2 3" key="1">
    <citation type="submission" date="2019-05" db="EMBL/GenBank/DDBJ databases">
        <title>Another draft genome of Portunus trituberculatus and its Hox gene families provides insights of decapod evolution.</title>
        <authorList>
            <person name="Jeong J.-H."/>
            <person name="Song I."/>
            <person name="Kim S."/>
            <person name="Choi T."/>
            <person name="Kim D."/>
            <person name="Ryu S."/>
            <person name="Kim W."/>
        </authorList>
    </citation>
    <scope>NUCLEOTIDE SEQUENCE [LARGE SCALE GENOMIC DNA]</scope>
    <source>
        <tissue evidence="2">Muscle</tissue>
    </source>
</reference>
<dbReference type="AlphaFoldDB" id="A0A5B7F4X9"/>
<feature type="region of interest" description="Disordered" evidence="1">
    <location>
        <begin position="22"/>
        <end position="43"/>
    </location>
</feature>
<dbReference type="Proteomes" id="UP000324222">
    <property type="component" value="Unassembled WGS sequence"/>
</dbReference>
<comment type="caution">
    <text evidence="2">The sequence shown here is derived from an EMBL/GenBank/DDBJ whole genome shotgun (WGS) entry which is preliminary data.</text>
</comment>